<reference evidence="1 2" key="1">
    <citation type="journal article" date="2016" name="Nat. Commun.">
        <title>Thousands of microbial genomes shed light on interconnected biogeochemical processes in an aquifer system.</title>
        <authorList>
            <person name="Anantharaman K."/>
            <person name="Brown C.T."/>
            <person name="Hug L.A."/>
            <person name="Sharon I."/>
            <person name="Castelle C.J."/>
            <person name="Probst A.J."/>
            <person name="Thomas B.C."/>
            <person name="Singh A."/>
            <person name="Wilkins M.J."/>
            <person name="Karaoz U."/>
            <person name="Brodie E.L."/>
            <person name="Williams K.H."/>
            <person name="Hubbard S.S."/>
            <person name="Banfield J.F."/>
        </authorList>
    </citation>
    <scope>NUCLEOTIDE SEQUENCE [LARGE SCALE GENOMIC DNA]</scope>
</reference>
<protein>
    <recommendedName>
        <fullName evidence="3">Homeodomain phBC6A51-type domain-containing protein</fullName>
    </recommendedName>
</protein>
<organism evidence="1 2">
    <name type="scientific">candidate division WWE3 bacterium RBG_16_37_10</name>
    <dbReference type="NCBI Taxonomy" id="1802610"/>
    <lineage>
        <taxon>Bacteria</taxon>
        <taxon>Katanobacteria</taxon>
    </lineage>
</organism>
<comment type="caution">
    <text evidence="1">The sequence shown here is derived from an EMBL/GenBank/DDBJ whole genome shotgun (WGS) entry which is preliminary data.</text>
</comment>
<evidence type="ECO:0008006" key="3">
    <source>
        <dbReference type="Google" id="ProtNLM"/>
    </source>
</evidence>
<proteinExistence type="predicted"/>
<dbReference type="AlphaFoldDB" id="A0A1F4UXR5"/>
<evidence type="ECO:0000313" key="1">
    <source>
        <dbReference type="EMBL" id="OGC49734.1"/>
    </source>
</evidence>
<name>A0A1F4UXR5_UNCKA</name>
<dbReference type="EMBL" id="MEUT01000044">
    <property type="protein sequence ID" value="OGC49734.1"/>
    <property type="molecule type" value="Genomic_DNA"/>
</dbReference>
<dbReference type="Proteomes" id="UP000177371">
    <property type="component" value="Unassembled WGS sequence"/>
</dbReference>
<sequence length="136" mass="15376">MARPTIVKTEYVKKLETAFNNGANVSEACSYAGISRQVFYNHLKGSAEFFDKMQTAVYSPKLKALKIIMQSINKGDVSTAKWLLEKRYGFIQEDLGKELSEGIVERYTTIDAIKEALNYVKGMHNKGEKSDEQIKV</sequence>
<evidence type="ECO:0000313" key="2">
    <source>
        <dbReference type="Proteomes" id="UP000177371"/>
    </source>
</evidence>
<accession>A0A1F4UXR5</accession>
<gene>
    <name evidence="1" type="ORF">A2W32_05325</name>
</gene>
<dbReference type="STRING" id="1802610.A2W32_05325"/>